<evidence type="ECO:0000313" key="3">
    <source>
        <dbReference type="Proteomes" id="UP000008138"/>
    </source>
</evidence>
<dbReference type="Proteomes" id="UP000008138">
    <property type="component" value="Chromosome"/>
</dbReference>
<evidence type="ECO:0000313" key="2">
    <source>
        <dbReference type="EMBL" id="AEA12713.1"/>
    </source>
</evidence>
<dbReference type="FunFam" id="3.40.50.620:FF:000145">
    <property type="entry name" value="ATP-binding domain containing protein"/>
    <property type="match status" value="1"/>
</dbReference>
<dbReference type="InterPro" id="IPR014729">
    <property type="entry name" value="Rossmann-like_a/b/a_fold"/>
</dbReference>
<dbReference type="CDD" id="cd01994">
    <property type="entry name" value="AANH_PF0828-like"/>
    <property type="match status" value="1"/>
</dbReference>
<reference key="2">
    <citation type="submission" date="2011-03" db="EMBL/GenBank/DDBJ databases">
        <title>Complete genome sequence of the thermoacidophilic crenarchaeon Thermoproteus uzoniensis 768-20.</title>
        <authorList>
            <person name="Mardanov A.V."/>
            <person name="Gumerov V.M."/>
            <person name="Beletsky A.V."/>
            <person name="Prokofeva M.I."/>
            <person name="Bonch-Osmolovskaya E.A."/>
            <person name="Ravin N.V."/>
            <person name="Skryabin K.G."/>
        </authorList>
    </citation>
    <scope>NUCLEOTIDE SEQUENCE</scope>
    <source>
        <strain>768-20</strain>
    </source>
</reference>
<dbReference type="GO" id="GO:0017178">
    <property type="term" value="F:diphthine-ammonia ligase activity"/>
    <property type="evidence" value="ECO:0007669"/>
    <property type="project" value="TreeGrafter"/>
</dbReference>
<sequence>MRAVDLLALYTGGKDSHYALMRAVEEGHTVKCLITAEPARQDSYMFHAVNARWALLHGEAMGVPHYLVEVSGVKEREVEELGEVLAKYRRECGADGVLTGAIASRYQKERVDRLAERLGLAHVAPLWGRDQGELLLAEAAAEEFVIVAVMAMGLDARWLGARIGPREAEALLSLSKRYGFSPVGEGGEFETYVVASPLLRGKRVEILEADTYWSPAGWGVYAIKSARLTSV</sequence>
<organism evidence="2 3">
    <name type="scientific">Thermoproteus uzoniensis (strain 768-20)</name>
    <dbReference type="NCBI Taxonomy" id="999630"/>
    <lineage>
        <taxon>Archaea</taxon>
        <taxon>Thermoproteota</taxon>
        <taxon>Thermoprotei</taxon>
        <taxon>Thermoproteales</taxon>
        <taxon>Thermoproteaceae</taxon>
        <taxon>Thermoproteus</taxon>
    </lineage>
</organism>
<dbReference type="HOGENOM" id="CLU_010289_0_2_2"/>
<dbReference type="InterPro" id="IPR002761">
    <property type="entry name" value="Diphthami_syn_dom"/>
</dbReference>
<dbReference type="EMBL" id="CP002590">
    <property type="protein sequence ID" value="AEA12713.1"/>
    <property type="molecule type" value="Genomic_DNA"/>
</dbReference>
<dbReference type="GO" id="GO:0017183">
    <property type="term" value="P:protein histidyl modification to diphthamide"/>
    <property type="evidence" value="ECO:0007669"/>
    <property type="project" value="TreeGrafter"/>
</dbReference>
<dbReference type="Gene3D" id="3.90.1490.10">
    <property type="entry name" value="putative n-type atp pyrophosphatase, domain 2"/>
    <property type="match status" value="1"/>
</dbReference>
<evidence type="ECO:0000259" key="1">
    <source>
        <dbReference type="Pfam" id="PF01902"/>
    </source>
</evidence>
<dbReference type="Gene3D" id="3.40.50.620">
    <property type="entry name" value="HUPs"/>
    <property type="match status" value="1"/>
</dbReference>
<gene>
    <name evidence="2" type="ordered locus">TUZN_1236</name>
</gene>
<dbReference type="NCBIfam" id="TIGR03679">
    <property type="entry name" value="arCOG00187"/>
    <property type="match status" value="1"/>
</dbReference>
<dbReference type="Pfam" id="PF01902">
    <property type="entry name" value="Diphthami_syn_2"/>
    <property type="match status" value="1"/>
</dbReference>
<dbReference type="AlphaFoldDB" id="F2L0P8"/>
<proteinExistence type="predicted"/>
<keyword evidence="3" id="KW-1185">Reference proteome</keyword>
<dbReference type="NCBIfam" id="TIGR00290">
    <property type="entry name" value="MJ0570_dom"/>
    <property type="match status" value="1"/>
</dbReference>
<accession>F2L0P8</accession>
<dbReference type="PANTHER" id="PTHR12196:SF2">
    <property type="entry name" value="DIPHTHINE--AMMONIA LIGASE"/>
    <property type="match status" value="1"/>
</dbReference>
<dbReference type="eggNOG" id="arCOG00035">
    <property type="taxonomic scope" value="Archaea"/>
</dbReference>
<dbReference type="PANTHER" id="PTHR12196">
    <property type="entry name" value="DOMAIN OF UNKNOWN FUNCTION 71 DUF71 -CONTAINING PROTEIN"/>
    <property type="match status" value="1"/>
</dbReference>
<dbReference type="InterPro" id="IPR022427">
    <property type="entry name" value="MJ0570_ATP-bd"/>
</dbReference>
<feature type="domain" description="Diphthamide synthase" evidence="1">
    <location>
        <begin position="7"/>
        <end position="227"/>
    </location>
</feature>
<dbReference type="KEGG" id="tuz:TUZN_1236"/>
<reference evidence="2 3" key="1">
    <citation type="journal article" date="2011" name="J. Bacteriol.">
        <title>Complete genome sequence of the thermoacidophilic crenarchaeon Thermoproteus uzoniensis 768-20.</title>
        <authorList>
            <person name="Mardanov A.V."/>
            <person name="Gumerov V.M."/>
            <person name="Beletsky A.V."/>
            <person name="Prokofeva M.I."/>
            <person name="Bonch-Osmolovskaya E.A."/>
            <person name="Ravin N.V."/>
            <person name="Skryabin K.G."/>
        </authorList>
    </citation>
    <scope>NUCLEOTIDE SEQUENCE [LARGE SCALE GENOMIC DNA]</scope>
    <source>
        <strain evidence="2 3">768-20</strain>
    </source>
</reference>
<dbReference type="STRING" id="999630.TUZN_1236"/>
<protein>
    <submittedName>
        <fullName evidence="2">ATP binding protein</fullName>
    </submittedName>
</protein>
<dbReference type="InterPro" id="IPR030662">
    <property type="entry name" value="DPH6/MJ0570"/>
</dbReference>
<dbReference type="PIRSF" id="PIRSF039123">
    <property type="entry name" value="Diphthamide_synthase"/>
    <property type="match status" value="1"/>
</dbReference>
<name>F2L0P8_THEU7</name>
<dbReference type="SUPFAM" id="SSF52402">
    <property type="entry name" value="Adenine nucleotide alpha hydrolases-like"/>
    <property type="match status" value="1"/>
</dbReference>